<dbReference type="Proteomes" id="UP000820818">
    <property type="component" value="Linkage Group LG4"/>
</dbReference>
<comment type="caution">
    <text evidence="2">The sequence shown here is derived from an EMBL/GenBank/DDBJ whole genome shotgun (WGS) entry which is preliminary data.</text>
</comment>
<proteinExistence type="predicted"/>
<keyword evidence="3" id="KW-1185">Reference proteome</keyword>
<reference evidence="2 3" key="1">
    <citation type="submission" date="2022-05" db="EMBL/GenBank/DDBJ databases">
        <title>A multi-omics perspective on studying reproductive biology in Daphnia sinensis.</title>
        <authorList>
            <person name="Jia J."/>
        </authorList>
    </citation>
    <scope>NUCLEOTIDE SEQUENCE [LARGE SCALE GENOMIC DNA]</scope>
    <source>
        <strain evidence="2 3">WSL</strain>
    </source>
</reference>
<name>A0AAD5KV84_9CRUS</name>
<evidence type="ECO:0000313" key="3">
    <source>
        <dbReference type="Proteomes" id="UP000820818"/>
    </source>
</evidence>
<dbReference type="AlphaFoldDB" id="A0AAD5KV84"/>
<organism evidence="2 3">
    <name type="scientific">Daphnia sinensis</name>
    <dbReference type="NCBI Taxonomy" id="1820382"/>
    <lineage>
        <taxon>Eukaryota</taxon>
        <taxon>Metazoa</taxon>
        <taxon>Ecdysozoa</taxon>
        <taxon>Arthropoda</taxon>
        <taxon>Crustacea</taxon>
        <taxon>Branchiopoda</taxon>
        <taxon>Diplostraca</taxon>
        <taxon>Cladocera</taxon>
        <taxon>Anomopoda</taxon>
        <taxon>Daphniidae</taxon>
        <taxon>Daphnia</taxon>
        <taxon>Daphnia similis group</taxon>
    </lineage>
</organism>
<gene>
    <name evidence="2" type="ORF">GHT06_014198</name>
</gene>
<protein>
    <submittedName>
        <fullName evidence="2">Uncharacterized protein</fullName>
    </submittedName>
</protein>
<evidence type="ECO:0000256" key="1">
    <source>
        <dbReference type="SAM" id="MobiDB-lite"/>
    </source>
</evidence>
<feature type="region of interest" description="Disordered" evidence="1">
    <location>
        <begin position="78"/>
        <end position="99"/>
    </location>
</feature>
<accession>A0AAD5KV84</accession>
<dbReference type="EMBL" id="WJBH02000004">
    <property type="protein sequence ID" value="KAI9560184.1"/>
    <property type="molecule type" value="Genomic_DNA"/>
</dbReference>
<sequence length="99" mass="11094">MVMKMDDENNHGRRGPYSISTGSFWDWTGLYKACGHGGKHLTIHHSAAQFNEPCGPSDSRHVLRLFSARVCVCSSRDFHPLKEGRPPTTEREGRTAPVE</sequence>
<evidence type="ECO:0000313" key="2">
    <source>
        <dbReference type="EMBL" id="KAI9560184.1"/>
    </source>
</evidence>